<protein>
    <recommendedName>
        <fullName evidence="2">DNA-directed RNA polymerase</fullName>
        <ecNumber evidence="2">2.7.7.6</ecNumber>
    </recommendedName>
</protein>
<evidence type="ECO:0000313" key="8">
    <source>
        <dbReference type="EMBL" id="KAB0403056.1"/>
    </source>
</evidence>
<dbReference type="GO" id="GO:0003677">
    <property type="term" value="F:DNA binding"/>
    <property type="evidence" value="ECO:0007669"/>
    <property type="project" value="InterPro"/>
</dbReference>
<evidence type="ECO:0000256" key="2">
    <source>
        <dbReference type="ARBA" id="ARBA00012418"/>
    </source>
</evidence>
<feature type="non-terminal residue" evidence="8">
    <location>
        <position position="1"/>
    </location>
</feature>
<feature type="non-terminal residue" evidence="8">
    <location>
        <position position="77"/>
    </location>
</feature>
<keyword evidence="4" id="KW-0808">Transferase</keyword>
<name>A0A6A1Q9T7_BALPH</name>
<evidence type="ECO:0000313" key="9">
    <source>
        <dbReference type="Proteomes" id="UP000437017"/>
    </source>
</evidence>
<dbReference type="AlphaFoldDB" id="A0A6A1Q9T7"/>
<dbReference type="EC" id="2.7.7.6" evidence="2"/>
<keyword evidence="3" id="KW-0240">DNA-directed RNA polymerase</keyword>
<sequence length="77" mass="8672">ILEKKDGLFRKHMMGKRVDYAARSVICPDMYINTNEIGIPMVFATKLTYPQPVTPWNVQELRQAVINGPSVHPGASM</sequence>
<dbReference type="InterPro" id="IPR045867">
    <property type="entry name" value="DNA-dir_RpoC_beta_prime"/>
</dbReference>
<dbReference type="Pfam" id="PF00623">
    <property type="entry name" value="RNA_pol_Rpb1_2"/>
    <property type="match status" value="1"/>
</dbReference>
<dbReference type="Proteomes" id="UP000437017">
    <property type="component" value="Unassembled WGS sequence"/>
</dbReference>
<keyword evidence="6" id="KW-0804">Transcription</keyword>
<dbReference type="GO" id="GO:0005736">
    <property type="term" value="C:RNA polymerase I complex"/>
    <property type="evidence" value="ECO:0007669"/>
    <property type="project" value="TreeGrafter"/>
</dbReference>
<feature type="domain" description="RNA polymerase alpha subunit" evidence="7">
    <location>
        <begin position="15"/>
        <end position="76"/>
    </location>
</feature>
<comment type="similarity">
    <text evidence="1">Belongs to the RNA polymerase beta' chain family.</text>
</comment>
<reference evidence="8 9" key="1">
    <citation type="journal article" date="2019" name="PLoS ONE">
        <title>Genomic analyses reveal an absence of contemporary introgressive admixture between fin whales and blue whales, despite known hybrids.</title>
        <authorList>
            <person name="Westbury M.V."/>
            <person name="Petersen B."/>
            <person name="Lorenzen E.D."/>
        </authorList>
    </citation>
    <scope>NUCLEOTIDE SEQUENCE [LARGE SCALE GENOMIC DNA]</scope>
    <source>
        <strain evidence="8">FinWhale-01</strain>
    </source>
</reference>
<evidence type="ECO:0000259" key="7">
    <source>
        <dbReference type="Pfam" id="PF00623"/>
    </source>
</evidence>
<dbReference type="InterPro" id="IPR000722">
    <property type="entry name" value="RNA_pol_asu"/>
</dbReference>
<evidence type="ECO:0000256" key="4">
    <source>
        <dbReference type="ARBA" id="ARBA00022679"/>
    </source>
</evidence>
<evidence type="ECO:0000256" key="1">
    <source>
        <dbReference type="ARBA" id="ARBA00006460"/>
    </source>
</evidence>
<dbReference type="EMBL" id="SGJD01000882">
    <property type="protein sequence ID" value="KAB0403056.1"/>
    <property type="molecule type" value="Genomic_DNA"/>
</dbReference>
<comment type="caution">
    <text evidence="8">The sequence shown here is derived from an EMBL/GenBank/DDBJ whole genome shotgun (WGS) entry which is preliminary data.</text>
</comment>
<dbReference type="OrthoDB" id="270392at2759"/>
<evidence type="ECO:0000256" key="3">
    <source>
        <dbReference type="ARBA" id="ARBA00022478"/>
    </source>
</evidence>
<dbReference type="Gene3D" id="2.40.40.20">
    <property type="match status" value="1"/>
</dbReference>
<dbReference type="GO" id="GO:0006351">
    <property type="term" value="P:DNA-templated transcription"/>
    <property type="evidence" value="ECO:0007669"/>
    <property type="project" value="InterPro"/>
</dbReference>
<keyword evidence="9" id="KW-1185">Reference proteome</keyword>
<dbReference type="PANTHER" id="PTHR19376">
    <property type="entry name" value="DNA-DIRECTED RNA POLYMERASE"/>
    <property type="match status" value="1"/>
</dbReference>
<dbReference type="PANTHER" id="PTHR19376:SF11">
    <property type="entry name" value="DNA-DIRECTED RNA POLYMERASE I SUBUNIT RPA1"/>
    <property type="match status" value="1"/>
</dbReference>
<keyword evidence="5" id="KW-0548">Nucleotidyltransferase</keyword>
<gene>
    <name evidence="8" type="ORF">E2I00_018791</name>
</gene>
<proteinExistence type="inferred from homology"/>
<organism evidence="8 9">
    <name type="scientific">Balaenoptera physalus</name>
    <name type="common">Fin whale</name>
    <name type="synonym">Balaena physalus</name>
    <dbReference type="NCBI Taxonomy" id="9770"/>
    <lineage>
        <taxon>Eukaryota</taxon>
        <taxon>Metazoa</taxon>
        <taxon>Chordata</taxon>
        <taxon>Craniata</taxon>
        <taxon>Vertebrata</taxon>
        <taxon>Euteleostomi</taxon>
        <taxon>Mammalia</taxon>
        <taxon>Eutheria</taxon>
        <taxon>Laurasiatheria</taxon>
        <taxon>Artiodactyla</taxon>
        <taxon>Whippomorpha</taxon>
        <taxon>Cetacea</taxon>
        <taxon>Mysticeti</taxon>
        <taxon>Balaenopteridae</taxon>
        <taxon>Balaenoptera</taxon>
    </lineage>
</organism>
<accession>A0A6A1Q9T7</accession>
<evidence type="ECO:0000256" key="5">
    <source>
        <dbReference type="ARBA" id="ARBA00022695"/>
    </source>
</evidence>
<dbReference type="GO" id="GO:0003899">
    <property type="term" value="F:DNA-directed RNA polymerase activity"/>
    <property type="evidence" value="ECO:0007669"/>
    <property type="project" value="UniProtKB-EC"/>
</dbReference>
<evidence type="ECO:0000256" key="6">
    <source>
        <dbReference type="ARBA" id="ARBA00023163"/>
    </source>
</evidence>
<dbReference type="SUPFAM" id="SSF64484">
    <property type="entry name" value="beta and beta-prime subunits of DNA dependent RNA-polymerase"/>
    <property type="match status" value="1"/>
</dbReference>